<organism evidence="2 3">
    <name type="scientific">Ancylomarina salipaludis</name>
    <dbReference type="NCBI Taxonomy" id="2501299"/>
    <lineage>
        <taxon>Bacteria</taxon>
        <taxon>Pseudomonadati</taxon>
        <taxon>Bacteroidota</taxon>
        <taxon>Bacteroidia</taxon>
        <taxon>Marinilabiliales</taxon>
        <taxon>Marinifilaceae</taxon>
        <taxon>Ancylomarina</taxon>
    </lineage>
</organism>
<dbReference type="SUPFAM" id="SSF49299">
    <property type="entry name" value="PKD domain"/>
    <property type="match status" value="1"/>
</dbReference>
<dbReference type="Pfam" id="PF00754">
    <property type="entry name" value="F5_F8_type_C"/>
    <property type="match status" value="1"/>
</dbReference>
<dbReference type="Proteomes" id="UP000289703">
    <property type="component" value="Unassembled WGS sequence"/>
</dbReference>
<evidence type="ECO:0000313" key="3">
    <source>
        <dbReference type="Proteomes" id="UP000289703"/>
    </source>
</evidence>
<dbReference type="InterPro" id="IPR007541">
    <property type="entry name" value="Uncharacterised_BSP"/>
</dbReference>
<dbReference type="EMBL" id="SAXA01000003">
    <property type="protein sequence ID" value="RXQ96254.1"/>
    <property type="molecule type" value="Genomic_DNA"/>
</dbReference>
<gene>
    <name evidence="2" type="ORF">EO244_05325</name>
</gene>
<dbReference type="Pfam" id="PF04450">
    <property type="entry name" value="BSP"/>
    <property type="match status" value="1"/>
</dbReference>
<dbReference type="InterPro" id="IPR000421">
    <property type="entry name" value="FA58C"/>
</dbReference>
<dbReference type="InterPro" id="IPR013783">
    <property type="entry name" value="Ig-like_fold"/>
</dbReference>
<sequence>MPSPMKNKMSNPIHINIYTKNNQIMRKLLNLSLVFLAVILFTNCDKDESLNLSQIESKVKAEFVADKQTIFVGTSVQFTNRTVYGNTYEWTFEGGEPATSTDKDPIVTYSELGDYKVSLKITNEYGENTNTQDSYIKVTDDAGWANFQFPNIHFTNKTINGNGSLYADLIPNEQEFIKKVCLQVCVELFKSVDEVNTITDITYTVEDTDVLSAKGGTPPHINISFSSSYLMQKKNEGLSDEELIKEIEGVLVHEITHGYQYEPKGAGNYAQGTDFFGFIEGIADYVRYVEGFTPTSRRSTGGNWKDGYNTSAFFIDWLHTKDNYFAYKLNQSAKTINPWSWEAAIKKILGSDTSVAELWSEYQSDLTSGKITQIDAELKEMRENREDVDYPSDSGEVVDITESGCTISRDMSADSPENESVEKLIDNNFASKYLIFTNNTWVRFDCEKASVLKAYTLTSGNDAPGRDPKNWTLLGSNDGTNWAEIDSRSGESFSARMETRQFEFENTNAYKFFKFEFENTEGDIFQLSEVELFNGIPVKEDKEEEDEGEVDITEKIISAAVQAEDFAFFDWGLPEFAYDNNPGSSFFNMNNNTWFVFETEKKYNVNRLSISATANLFGIEFVFTPDEFILLGSNDGQNWTEITTVAETGIIAFEERKEFAFENSEYYKFHKITLSAEIEEGDNKRIMIGEMELFGTAE</sequence>
<evidence type="ECO:0000313" key="2">
    <source>
        <dbReference type="EMBL" id="RXQ96254.1"/>
    </source>
</evidence>
<dbReference type="SUPFAM" id="SSF49785">
    <property type="entry name" value="Galactose-binding domain-like"/>
    <property type="match status" value="2"/>
</dbReference>
<proteinExistence type="predicted"/>
<reference evidence="2 3" key="1">
    <citation type="submission" date="2019-01" db="EMBL/GenBank/DDBJ databases">
        <title>Ancylomarina salipaludis sp. nov., isolated from a salt marsh.</title>
        <authorList>
            <person name="Yoon J.-H."/>
        </authorList>
    </citation>
    <scope>NUCLEOTIDE SEQUENCE [LARGE SCALE GENOMIC DNA]</scope>
    <source>
        <strain evidence="2 3">SHSM-M15</strain>
    </source>
</reference>
<dbReference type="CDD" id="cd00146">
    <property type="entry name" value="PKD"/>
    <property type="match status" value="1"/>
</dbReference>
<dbReference type="InterPro" id="IPR008979">
    <property type="entry name" value="Galactose-bd-like_sf"/>
</dbReference>
<comment type="caution">
    <text evidence="2">The sequence shown here is derived from an EMBL/GenBank/DDBJ whole genome shotgun (WGS) entry which is preliminary data.</text>
</comment>
<dbReference type="PANTHER" id="PTHR33321:SF12">
    <property type="entry name" value="PLANT BASIC SECRETORY PROTEIN (BSP) FAMILY PROTEIN"/>
    <property type="match status" value="1"/>
</dbReference>
<feature type="domain" description="PKD" evidence="1">
    <location>
        <begin position="87"/>
        <end position="139"/>
    </location>
</feature>
<dbReference type="PROSITE" id="PS50093">
    <property type="entry name" value="PKD"/>
    <property type="match status" value="1"/>
</dbReference>
<dbReference type="OrthoDB" id="5134860at2"/>
<dbReference type="PANTHER" id="PTHR33321">
    <property type="match status" value="1"/>
</dbReference>
<evidence type="ECO:0000259" key="1">
    <source>
        <dbReference type="PROSITE" id="PS50093"/>
    </source>
</evidence>
<dbReference type="Pfam" id="PF18911">
    <property type="entry name" value="PKD_4"/>
    <property type="match status" value="1"/>
</dbReference>
<dbReference type="InterPro" id="IPR035986">
    <property type="entry name" value="PKD_dom_sf"/>
</dbReference>
<name>A0A4Q1JNH2_9BACT</name>
<dbReference type="Gene3D" id="2.60.120.260">
    <property type="entry name" value="Galactose-binding domain-like"/>
    <property type="match status" value="2"/>
</dbReference>
<dbReference type="InterPro" id="IPR022409">
    <property type="entry name" value="PKD/Chitinase_dom"/>
</dbReference>
<accession>A0A4Q1JNH2</accession>
<dbReference type="AlphaFoldDB" id="A0A4Q1JNH2"/>
<dbReference type="Gene3D" id="2.60.40.10">
    <property type="entry name" value="Immunoglobulins"/>
    <property type="match status" value="1"/>
</dbReference>
<protein>
    <submittedName>
        <fullName evidence="2">PKD domain-containing protein</fullName>
    </submittedName>
</protein>
<keyword evidence="3" id="KW-1185">Reference proteome</keyword>
<dbReference type="SMART" id="SM00089">
    <property type="entry name" value="PKD"/>
    <property type="match status" value="1"/>
</dbReference>
<dbReference type="InterPro" id="IPR000601">
    <property type="entry name" value="PKD_dom"/>
</dbReference>